<protein>
    <recommendedName>
        <fullName evidence="1">Outer membrane protein beta-barrel domain-containing protein</fullName>
    </recommendedName>
</protein>
<feature type="domain" description="Outer membrane protein beta-barrel" evidence="1">
    <location>
        <begin position="19"/>
        <end position="187"/>
    </location>
</feature>
<evidence type="ECO:0000259" key="1">
    <source>
        <dbReference type="Pfam" id="PF13568"/>
    </source>
</evidence>
<dbReference type="RefSeq" id="WP_082752966.1">
    <property type="nucleotide sequence ID" value="NZ_CP014227.1"/>
</dbReference>
<dbReference type="InterPro" id="IPR025665">
    <property type="entry name" value="Beta-barrel_OMP_2"/>
</dbReference>
<evidence type="ECO:0000313" key="3">
    <source>
        <dbReference type="Proteomes" id="UP000215539"/>
    </source>
</evidence>
<name>A0AAX2GX71_9FLAO</name>
<accession>A0AAX2GX71</accession>
<dbReference type="EMBL" id="LT906449">
    <property type="protein sequence ID" value="SNV08597.1"/>
    <property type="molecule type" value="Genomic_DNA"/>
</dbReference>
<gene>
    <name evidence="2" type="ORF">SAMEA44541418_01049</name>
</gene>
<dbReference type="Pfam" id="PF13568">
    <property type="entry name" value="OMP_b-brl_2"/>
    <property type="match status" value="1"/>
</dbReference>
<proteinExistence type="predicted"/>
<dbReference type="AlphaFoldDB" id="A0AAX2GX71"/>
<organism evidence="2 3">
    <name type="scientific">Capnocytophaga haemolytica</name>
    <dbReference type="NCBI Taxonomy" id="45243"/>
    <lineage>
        <taxon>Bacteria</taxon>
        <taxon>Pseudomonadati</taxon>
        <taxon>Bacteroidota</taxon>
        <taxon>Flavobacteriia</taxon>
        <taxon>Flavobacteriales</taxon>
        <taxon>Flavobacteriaceae</taxon>
        <taxon>Capnocytophaga</taxon>
    </lineage>
</organism>
<sequence length="252" mass="28747">MKRGWLITLLIAFSLGIKAQQRVGLEVRGSVGMYTIGDSKKSVFYQYSGAFAHIGALANVRLYRGLGIETGLLYTGKWGHNYPGRYLEEKDAFLRGSDLSLRYIEMPILVYFKVKQRRLRMIPRLGLYMGIPLSGESEHNYETDFYDKQYHHFYSEKKTLQIGNSATDNITPFDIGVSTGIGWEWGRATWGAMINVGCQDVFPNLNGRTVRGITFGFYAGFKLIKEYSPKQLIEEVERKEQLLETTEITPNP</sequence>
<reference evidence="2 3" key="1">
    <citation type="submission" date="2017-06" db="EMBL/GenBank/DDBJ databases">
        <authorList>
            <consortium name="Pathogen Informatics"/>
        </authorList>
    </citation>
    <scope>NUCLEOTIDE SEQUENCE [LARGE SCALE GENOMIC DNA]</scope>
    <source>
        <strain evidence="2 3">NCTC12947</strain>
    </source>
</reference>
<evidence type="ECO:0000313" key="2">
    <source>
        <dbReference type="EMBL" id="SNV08597.1"/>
    </source>
</evidence>
<dbReference type="Proteomes" id="UP000215539">
    <property type="component" value="Chromosome 1"/>
</dbReference>